<dbReference type="PATRIC" id="fig|562.7399.peg.2629"/>
<dbReference type="Proteomes" id="UP000480485">
    <property type="component" value="Unassembled WGS sequence"/>
</dbReference>
<dbReference type="InterPro" id="IPR002797">
    <property type="entry name" value="Polysacc_synth"/>
</dbReference>
<proteinExistence type="predicted"/>
<dbReference type="EMBL" id="AB812037">
    <property type="protein sequence ID" value="BAQ01315.1"/>
    <property type="molecule type" value="Genomic_DNA"/>
</dbReference>
<dbReference type="EMBL" id="KJ778812">
    <property type="protein sequence ID" value="AIG62880.1"/>
    <property type="molecule type" value="Genomic_DNA"/>
</dbReference>
<evidence type="ECO:0000256" key="4">
    <source>
        <dbReference type="ARBA" id="ARBA00022989"/>
    </source>
</evidence>
<feature type="transmembrane region" description="Helical" evidence="7">
    <location>
        <begin position="154"/>
        <end position="174"/>
    </location>
</feature>
<keyword evidence="5 7" id="KW-0472">Membrane</keyword>
<gene>
    <name evidence="9" type="primary">wzx</name>
    <name evidence="10" type="ORF">GP954_03140</name>
</gene>
<feature type="transmembrane region" description="Helical" evidence="7">
    <location>
        <begin position="125"/>
        <end position="147"/>
    </location>
</feature>
<comment type="subcellular location">
    <subcellularLocation>
        <location evidence="1">Cell membrane</location>
        <topology evidence="1">Multi-pass membrane protein</topology>
    </subcellularLocation>
</comment>
<reference evidence="10 11" key="3">
    <citation type="submission" date="2019-12" db="EMBL/GenBank/DDBJ databases">
        <title>Enteriobacteria Tanzani isolates_8377-8380.</title>
        <authorList>
            <person name="Subbiah M."/>
            <person name="Call D."/>
        </authorList>
    </citation>
    <scope>NUCLEOTIDE SEQUENCE [LARGE SCALE GENOMIC DNA]</scope>
    <source>
        <strain evidence="10 11">8378wC7</strain>
    </source>
</reference>
<reference evidence="8" key="2">
    <citation type="journal article" date="2016" name="PLoS ONE">
        <title>Comparison of O-Antigen Gene Clusters of All O-Serogroups of Escherichia coli and Proposal for Adopting a New Nomenclature for O-Typing.</title>
        <authorList>
            <person name="DebRoy C."/>
            <person name="Fratamico P.M."/>
            <person name="Yan X."/>
            <person name="Baranzoni G."/>
            <person name="Liu Y."/>
            <person name="Needleman D.S."/>
            <person name="Tebbs R."/>
            <person name="O'Connell C.D."/>
            <person name="Allred A."/>
            <person name="Swimley M."/>
            <person name="Mwangi M."/>
            <person name="Kapur V."/>
            <person name="Raygoza Garay J.A."/>
            <person name="Roberts E.L."/>
            <person name="Katani R."/>
        </authorList>
    </citation>
    <scope>NUCLEOTIDE SEQUENCE</scope>
    <source>
        <strain evidence="8">H 53</strain>
    </source>
</reference>
<evidence type="ECO:0000256" key="7">
    <source>
        <dbReference type="SAM" id="Phobius"/>
    </source>
</evidence>
<evidence type="ECO:0000256" key="1">
    <source>
        <dbReference type="ARBA" id="ARBA00004651"/>
    </source>
</evidence>
<dbReference type="PANTHER" id="PTHR30250">
    <property type="entry name" value="PST FAMILY PREDICTED COLANIC ACID TRANSPORTER"/>
    <property type="match status" value="1"/>
</dbReference>
<feature type="transmembrane region" description="Helical" evidence="7">
    <location>
        <begin position="394"/>
        <end position="413"/>
    </location>
</feature>
<dbReference type="AlphaFoldDB" id="A0A0A8J7I8"/>
<dbReference type="InterPro" id="IPR050833">
    <property type="entry name" value="Poly_Biosynth_Transport"/>
</dbReference>
<feature type="transmembrane region" description="Helical" evidence="7">
    <location>
        <begin position="257"/>
        <end position="279"/>
    </location>
</feature>
<feature type="transmembrane region" description="Helical" evidence="7">
    <location>
        <begin position="12"/>
        <end position="31"/>
    </location>
</feature>
<feature type="transmembrane region" description="Helical" evidence="7">
    <location>
        <begin position="86"/>
        <end position="105"/>
    </location>
</feature>
<dbReference type="Pfam" id="PF01943">
    <property type="entry name" value="Polysacc_synt"/>
    <property type="match status" value="1"/>
</dbReference>
<accession>A0A0A8J7I8</accession>
<evidence type="ECO:0000256" key="5">
    <source>
        <dbReference type="ARBA" id="ARBA00023136"/>
    </source>
</evidence>
<keyword evidence="4 7" id="KW-1133">Transmembrane helix</keyword>
<feature type="transmembrane region" description="Helical" evidence="7">
    <location>
        <begin position="425"/>
        <end position="445"/>
    </location>
</feature>
<keyword evidence="2" id="KW-1003">Cell membrane</keyword>
<feature type="transmembrane region" description="Helical" evidence="7">
    <location>
        <begin position="221"/>
        <end position="245"/>
    </location>
</feature>
<evidence type="ECO:0000256" key="2">
    <source>
        <dbReference type="ARBA" id="ARBA00022475"/>
    </source>
</evidence>
<evidence type="ECO:0000256" key="3">
    <source>
        <dbReference type="ARBA" id="ARBA00022692"/>
    </source>
</evidence>
<evidence type="ECO:0000313" key="8">
    <source>
        <dbReference type="EMBL" id="AIG62880.1"/>
    </source>
</evidence>
<keyword evidence="3 7" id="KW-0812">Transmembrane</keyword>
<feature type="transmembrane region" description="Helical" evidence="7">
    <location>
        <begin position="336"/>
        <end position="362"/>
    </location>
</feature>
<feature type="transmembrane region" description="Helical" evidence="7">
    <location>
        <begin position="369"/>
        <end position="388"/>
    </location>
</feature>
<dbReference type="GO" id="GO:0005886">
    <property type="term" value="C:plasma membrane"/>
    <property type="evidence" value="ECO:0007669"/>
    <property type="project" value="UniProtKB-SubCell"/>
</dbReference>
<evidence type="ECO:0000313" key="11">
    <source>
        <dbReference type="Proteomes" id="UP000480485"/>
    </source>
</evidence>
<feature type="transmembrane region" description="Helical" evidence="7">
    <location>
        <begin position="300"/>
        <end position="330"/>
    </location>
</feature>
<evidence type="ECO:0000313" key="10">
    <source>
        <dbReference type="EMBL" id="MWT84189.1"/>
    </source>
</evidence>
<feature type="transmembrane region" description="Helical" evidence="7">
    <location>
        <begin position="43"/>
        <end position="65"/>
    </location>
</feature>
<sequence length="485" mass="54437">MSGFKRLLKNSLSNIINGFSNVILGIVISPVLLHNLSKVDFSIWSLTIQVGVLIGIFGIGLQVTVGRFVALHLNNQQKLQKTMHQSLFFVLLLSLVCMGGIFFLAKFFFSFFPEVSETSTNAKHILILIGGSFVINNMFSPFVGYFTGIERNDITAGINILFKVILGTSILLLVHHGLEVIAWIYFAINTFNQLAFYILYKLKNRTQKIKLSLDKNLFRTIVVFFSGLLVWNIAQFLISGIGTFIVGKYSFQELAGFAVLMTLVNAGVGILGAMINPIIQPMIRMHNLENNHHVELLVNKLIFIFSMIVFIGVFIAWFASVYILGVWLGYQQATNLHIMFSLLLTAYLIRMIAAPYGLMLVAYGKQLSIAWLPVLEGVLNFALSIFFVRIYGAIGIAYSTFISGVLIMAVYACKYQAEAEYKSKLIFISFLIIPMMIAICLISLVMTQSEIIHCVIYGIQVAFIIVFIIFLIKQVKSIKNLLNQY</sequence>
<evidence type="ECO:0000313" key="9">
    <source>
        <dbReference type="EMBL" id="BAQ01315.1"/>
    </source>
</evidence>
<dbReference type="EMBL" id="WTRN01000017">
    <property type="protein sequence ID" value="MWT84189.1"/>
    <property type="molecule type" value="Genomic_DNA"/>
</dbReference>
<dbReference type="PANTHER" id="PTHR30250:SF11">
    <property type="entry name" value="O-ANTIGEN TRANSPORTER-RELATED"/>
    <property type="match status" value="1"/>
</dbReference>
<name>A0A0A8J7I8_ECOLX</name>
<evidence type="ECO:0000256" key="6">
    <source>
        <dbReference type="ARBA" id="ARBA00049738"/>
    </source>
</evidence>
<dbReference type="RefSeq" id="WP_000012629.1">
    <property type="nucleotide sequence ID" value="NZ_AP025546.1"/>
</dbReference>
<feature type="transmembrane region" description="Helical" evidence="7">
    <location>
        <begin position="451"/>
        <end position="472"/>
    </location>
</feature>
<feature type="transmembrane region" description="Helical" evidence="7">
    <location>
        <begin position="180"/>
        <end position="200"/>
    </location>
</feature>
<organism evidence="9">
    <name type="scientific">Escherichia coli</name>
    <dbReference type="NCBI Taxonomy" id="562"/>
    <lineage>
        <taxon>Bacteria</taxon>
        <taxon>Pseudomonadati</taxon>
        <taxon>Pseudomonadota</taxon>
        <taxon>Gammaproteobacteria</taxon>
        <taxon>Enterobacterales</taxon>
        <taxon>Enterobacteriaceae</taxon>
        <taxon>Escherichia</taxon>
    </lineage>
</organism>
<reference evidence="9" key="1">
    <citation type="journal article" date="2014" name="DNA Res.">
        <title>A complete view of the genetic diversity of the Escherichia coli O-antigen biosynthesis gene cluster.</title>
        <authorList>
            <person name="Iguchi A."/>
            <person name="Iyoda S."/>
            <person name="Kikuchi T."/>
            <person name="Ogura Y."/>
            <person name="Katsura K."/>
            <person name="Ohnishi M."/>
            <person name="Hayashi T."/>
            <person name="Thomson N.R."/>
        </authorList>
    </citation>
    <scope>NUCLEOTIDE SEQUENCE</scope>
    <source>
        <strain evidence="9">H53</strain>
    </source>
</reference>
<protein>
    <recommendedName>
        <fullName evidence="6">Putative O-antigen transporter</fullName>
    </recommendedName>
</protein>